<evidence type="ECO:0008006" key="2">
    <source>
        <dbReference type="Google" id="ProtNLM"/>
    </source>
</evidence>
<proteinExistence type="predicted"/>
<dbReference type="AlphaFoldDB" id="A0A383A2A5"/>
<protein>
    <recommendedName>
        <fullName evidence="2">Methyltransferase type 11 domain-containing protein</fullName>
    </recommendedName>
</protein>
<sequence>GPATLAEFRKTASVESPALLLPFSKWKKLIKDAGFVLNSSASETHKSFYPSTLSLLKNLQQLGAAPIRMTSSGGLRHLIRDYDENFSTNQGVYATWELFYFSAINKP</sequence>
<name>A0A383A2A5_9ZZZZ</name>
<reference evidence="1" key="1">
    <citation type="submission" date="2018-05" db="EMBL/GenBank/DDBJ databases">
        <authorList>
            <person name="Lanie J.A."/>
            <person name="Ng W.-L."/>
            <person name="Kazmierczak K.M."/>
            <person name="Andrzejewski T.M."/>
            <person name="Davidsen T.M."/>
            <person name="Wayne K.J."/>
            <person name="Tettelin H."/>
            <person name="Glass J.I."/>
            <person name="Rusch D."/>
            <person name="Podicherti R."/>
            <person name="Tsui H.-C.T."/>
            <person name="Winkler M.E."/>
        </authorList>
    </citation>
    <scope>NUCLEOTIDE SEQUENCE</scope>
</reference>
<dbReference type="EMBL" id="UINC01188556">
    <property type="protein sequence ID" value="SVE01834.1"/>
    <property type="molecule type" value="Genomic_DNA"/>
</dbReference>
<gene>
    <name evidence="1" type="ORF">METZ01_LOCUS454688</name>
</gene>
<feature type="non-terminal residue" evidence="1">
    <location>
        <position position="1"/>
    </location>
</feature>
<evidence type="ECO:0000313" key="1">
    <source>
        <dbReference type="EMBL" id="SVE01834.1"/>
    </source>
</evidence>
<organism evidence="1">
    <name type="scientific">marine metagenome</name>
    <dbReference type="NCBI Taxonomy" id="408172"/>
    <lineage>
        <taxon>unclassified sequences</taxon>
        <taxon>metagenomes</taxon>
        <taxon>ecological metagenomes</taxon>
    </lineage>
</organism>
<accession>A0A383A2A5</accession>